<protein>
    <recommendedName>
        <fullName evidence="5">MYND-type domain-containing protein</fullName>
    </recommendedName>
</protein>
<comment type="caution">
    <text evidence="6">The sequence shown here is derived from an EMBL/GenBank/DDBJ whole genome shotgun (WGS) entry which is preliminary data.</text>
</comment>
<dbReference type="PROSITE" id="PS01360">
    <property type="entry name" value="ZF_MYND_1"/>
    <property type="match status" value="1"/>
</dbReference>
<dbReference type="PROSITE" id="PS50865">
    <property type="entry name" value="ZF_MYND_2"/>
    <property type="match status" value="1"/>
</dbReference>
<keyword evidence="2 4" id="KW-0863">Zinc-finger</keyword>
<reference evidence="6 7" key="1">
    <citation type="journal article" date="2015" name="BMC Genomics">
        <title>The genome of the truffle-parasite Tolypocladium ophioglossoides and the evolution of antifungal peptaibiotics.</title>
        <authorList>
            <person name="Quandt C.A."/>
            <person name="Bushley K.E."/>
            <person name="Spatafora J.W."/>
        </authorList>
    </citation>
    <scope>NUCLEOTIDE SEQUENCE [LARGE SCALE GENOMIC DNA]</scope>
    <source>
        <strain evidence="6 7">CBS 100239</strain>
    </source>
</reference>
<dbReference type="PANTHER" id="PTHR10237:SF15">
    <property type="entry name" value="LD37257P"/>
    <property type="match status" value="1"/>
</dbReference>
<dbReference type="Pfam" id="PF14737">
    <property type="entry name" value="DUF4470"/>
    <property type="match status" value="1"/>
</dbReference>
<sequence>MLTPTIANLQSWFYATGNTPATNLTRSVPHGQDADILTLGCGDLRNILFTSYVQKGLRRNIILLTFILDRDERVTDSSLWDIYYHLYLDDRTAGLVLRQAEKVLALLESVEAWTSSPYGRILKFCDRDTFDDVRRICQRVLHGARQRDKDYQKTFTRNLKVTSDCREHTVGKSVTNISSMRSAAPLSLRSQAELPKASPQYWSEGTVVPNRRSAQLPNPMFAGLVSENEVLHYGTDPVSGYHLATAYAPLSEDSPLIPKDPVPGFGAAAAARTQFGEWIAAFRLASKQSIVLRFVVADVYAFCHTLQHAAATGNPSANWYRRQWGMKQLVLDQAIYGAKQGGPMAFDTIDTSSLSDHVGALNIVIATAPLLKERLWATVHTELLIKRHDSQQKTFDSLLCGHAPTVSLLLGISPVQYWTNAKCESHVDEVFLELMAKSVGGSKTEQFHSRMAWKRDDQFSGQHGGRGLLHMEAKTVSRLLFQIYLKMFEGEDLRVCLAGMASHERSMVYSSFHRGSFASLLKVVMNRVKTHWPEVCSHLLETIRQDRKLALSSNQLRELCVQMHLQGVAAEPWLLSSARALPDAGPLKGWREIPLAVAVTLVVPRDAFARLYTKSERHKMASPTLVGSLRTGPSATDRWHDTYGDVQITFGNVKNKPIGEDSELIVEQDKLGWAGSPPLIASFIAAAASLREEPTTSLVGLSVPRSIQEVVLYGAILGMSMFVFETNLCDSARVFVSKFMPGQTAHRVVCGGVKPFEESTGVESRDQKVKILAEVPASESRISTVTGHLVISSDKGKGLMRDKPSIEMRQQGPFVIDVVFGQEKLICPVRFPVPVSKVGSRSRIARASGYVEVVAPVADPVDSESLADFIYPTELFAFGSPVALNTPHVNLDNLPILDLEKKDEMKWLTALAFLQFSAREKQLRDSADGKSGMSDNPRVNFKESLFTMFMVASGLRGRQTGLFAMNHPQRGGIHMLILVSAMRLDGVAASVVLDAAVIPLTAELITAGRMEPFLLLLQTLECCTMKVNDGELVLWKRVLPSLVERCRTWKHFPFCEYKRIGGTAPLSVEPAKQVLCSCGNGKLPKDFLSLPEWDKAAPSAVRIAISPTYAVPFVEDVVDASGFWSGELSRTERCRKCGKTEGKDGGTLKKCSRCVQAKYCSAGCQKKDWKKHRMECKNAD</sequence>
<evidence type="ECO:0000256" key="3">
    <source>
        <dbReference type="ARBA" id="ARBA00022833"/>
    </source>
</evidence>
<organism evidence="6 7">
    <name type="scientific">Tolypocladium ophioglossoides (strain CBS 100239)</name>
    <name type="common">Snaketongue truffleclub</name>
    <name type="synonym">Elaphocordyceps ophioglossoides</name>
    <dbReference type="NCBI Taxonomy" id="1163406"/>
    <lineage>
        <taxon>Eukaryota</taxon>
        <taxon>Fungi</taxon>
        <taxon>Dikarya</taxon>
        <taxon>Ascomycota</taxon>
        <taxon>Pezizomycotina</taxon>
        <taxon>Sordariomycetes</taxon>
        <taxon>Hypocreomycetidae</taxon>
        <taxon>Hypocreales</taxon>
        <taxon>Ophiocordycipitaceae</taxon>
        <taxon>Tolypocladium</taxon>
    </lineage>
</organism>
<keyword evidence="3" id="KW-0862">Zinc</keyword>
<proteinExistence type="predicted"/>
<gene>
    <name evidence="6" type="ORF">TOPH_02062</name>
</gene>
<name>A0A0L0NGB7_TOLOC</name>
<evidence type="ECO:0000256" key="2">
    <source>
        <dbReference type="ARBA" id="ARBA00022771"/>
    </source>
</evidence>
<feature type="domain" description="MYND-type" evidence="5">
    <location>
        <begin position="1134"/>
        <end position="1176"/>
    </location>
</feature>
<dbReference type="AlphaFoldDB" id="A0A0L0NGB7"/>
<dbReference type="GO" id="GO:0000981">
    <property type="term" value="F:DNA-binding transcription factor activity, RNA polymerase II-specific"/>
    <property type="evidence" value="ECO:0007669"/>
    <property type="project" value="TreeGrafter"/>
</dbReference>
<keyword evidence="1" id="KW-0479">Metal-binding</keyword>
<dbReference type="PANTHER" id="PTHR10237">
    <property type="entry name" value="DEFORMED EPIDERMAL AUTOREGULATORY FACTOR 1 HOMOLOG SUPPRESSIN"/>
    <property type="match status" value="1"/>
</dbReference>
<dbReference type="GO" id="GO:0005634">
    <property type="term" value="C:nucleus"/>
    <property type="evidence" value="ECO:0007669"/>
    <property type="project" value="TreeGrafter"/>
</dbReference>
<dbReference type="GO" id="GO:0008270">
    <property type="term" value="F:zinc ion binding"/>
    <property type="evidence" value="ECO:0007669"/>
    <property type="project" value="UniProtKB-KW"/>
</dbReference>
<dbReference type="InterPro" id="IPR024119">
    <property type="entry name" value="TF_DEAF-1"/>
</dbReference>
<dbReference type="SUPFAM" id="SSF144232">
    <property type="entry name" value="HIT/MYND zinc finger-like"/>
    <property type="match status" value="1"/>
</dbReference>
<keyword evidence="7" id="KW-1185">Reference proteome</keyword>
<dbReference type="STRING" id="1163406.A0A0L0NGB7"/>
<evidence type="ECO:0000256" key="1">
    <source>
        <dbReference type="ARBA" id="ARBA00022723"/>
    </source>
</evidence>
<accession>A0A0L0NGB7</accession>
<dbReference type="EMBL" id="LFRF01000004">
    <property type="protein sequence ID" value="KND93187.1"/>
    <property type="molecule type" value="Genomic_DNA"/>
</dbReference>
<evidence type="ECO:0000313" key="7">
    <source>
        <dbReference type="Proteomes" id="UP000036947"/>
    </source>
</evidence>
<dbReference type="Gene3D" id="6.10.140.2220">
    <property type="match status" value="1"/>
</dbReference>
<evidence type="ECO:0000313" key="6">
    <source>
        <dbReference type="EMBL" id="KND93187.1"/>
    </source>
</evidence>
<dbReference type="Proteomes" id="UP000036947">
    <property type="component" value="Unassembled WGS sequence"/>
</dbReference>
<evidence type="ECO:0000256" key="4">
    <source>
        <dbReference type="PROSITE-ProRule" id="PRU00134"/>
    </source>
</evidence>
<dbReference type="Pfam" id="PF01753">
    <property type="entry name" value="zf-MYND"/>
    <property type="match status" value="1"/>
</dbReference>
<dbReference type="OrthoDB" id="341421at2759"/>
<evidence type="ECO:0000259" key="5">
    <source>
        <dbReference type="PROSITE" id="PS50865"/>
    </source>
</evidence>
<dbReference type="InterPro" id="IPR027974">
    <property type="entry name" value="DUF4470"/>
</dbReference>
<dbReference type="InterPro" id="IPR002893">
    <property type="entry name" value="Znf_MYND"/>
</dbReference>